<dbReference type="RefSeq" id="WP_379018509.1">
    <property type="nucleotide sequence ID" value="NZ_JBHUGY010000019.1"/>
</dbReference>
<dbReference type="InterPro" id="IPR027417">
    <property type="entry name" value="P-loop_NTPase"/>
</dbReference>
<dbReference type="InterPro" id="IPR052026">
    <property type="entry name" value="ExeA_AAA_ATPase_DNA-bind"/>
</dbReference>
<dbReference type="EMBL" id="JBHUGY010000019">
    <property type="protein sequence ID" value="MFD2053644.1"/>
    <property type="molecule type" value="Genomic_DNA"/>
</dbReference>
<dbReference type="Gene3D" id="3.40.50.300">
    <property type="entry name" value="P-loop containing nucleotide triphosphate hydrolases"/>
    <property type="match status" value="1"/>
</dbReference>
<organism evidence="2 3">
    <name type="scientific">Mesorhizobium calcicola</name>
    <dbReference type="NCBI Taxonomy" id="1300310"/>
    <lineage>
        <taxon>Bacteria</taxon>
        <taxon>Pseudomonadati</taxon>
        <taxon>Pseudomonadota</taxon>
        <taxon>Alphaproteobacteria</taxon>
        <taxon>Hyphomicrobiales</taxon>
        <taxon>Phyllobacteriaceae</taxon>
        <taxon>Mesorhizobium</taxon>
    </lineage>
</organism>
<evidence type="ECO:0000256" key="1">
    <source>
        <dbReference type="SAM" id="MobiDB-lite"/>
    </source>
</evidence>
<dbReference type="GO" id="GO:0005524">
    <property type="term" value="F:ATP binding"/>
    <property type="evidence" value="ECO:0007669"/>
    <property type="project" value="UniProtKB-KW"/>
</dbReference>
<keyword evidence="2" id="KW-0547">Nucleotide-binding</keyword>
<dbReference type="PANTHER" id="PTHR35894">
    <property type="entry name" value="GENERAL SECRETION PATHWAY PROTEIN A-RELATED"/>
    <property type="match status" value="1"/>
</dbReference>
<evidence type="ECO:0000313" key="2">
    <source>
        <dbReference type="EMBL" id="MFD2053644.1"/>
    </source>
</evidence>
<feature type="region of interest" description="Disordered" evidence="1">
    <location>
        <begin position="1"/>
        <end position="25"/>
    </location>
</feature>
<gene>
    <name evidence="2" type="ORF">ACFSQT_11255</name>
</gene>
<proteinExistence type="predicted"/>
<comment type="caution">
    <text evidence="2">The sequence shown here is derived from an EMBL/GenBank/DDBJ whole genome shotgun (WGS) entry which is preliminary data.</text>
</comment>
<keyword evidence="2" id="KW-0067">ATP-binding</keyword>
<reference evidence="3" key="1">
    <citation type="journal article" date="2019" name="Int. J. Syst. Evol. Microbiol.">
        <title>The Global Catalogue of Microorganisms (GCM) 10K type strain sequencing project: providing services to taxonomists for standard genome sequencing and annotation.</title>
        <authorList>
            <consortium name="The Broad Institute Genomics Platform"/>
            <consortium name="The Broad Institute Genome Sequencing Center for Infectious Disease"/>
            <person name="Wu L."/>
            <person name="Ma J."/>
        </authorList>
    </citation>
    <scope>NUCLEOTIDE SEQUENCE [LARGE SCALE GENOMIC DNA]</scope>
    <source>
        <strain evidence="3">CGMCC 1.16226</strain>
    </source>
</reference>
<dbReference type="SUPFAM" id="SSF52540">
    <property type="entry name" value="P-loop containing nucleoside triphosphate hydrolases"/>
    <property type="match status" value="1"/>
</dbReference>
<dbReference type="Proteomes" id="UP001597349">
    <property type="component" value="Unassembled WGS sequence"/>
</dbReference>
<protein>
    <submittedName>
        <fullName evidence="2">ATP-binding protein</fullName>
    </submittedName>
</protein>
<dbReference type="InterPro" id="IPR008868">
    <property type="entry name" value="TniB"/>
</dbReference>
<accession>A0ABW4WAH4</accession>
<name>A0ABW4WAH4_9HYPH</name>
<evidence type="ECO:0000313" key="3">
    <source>
        <dbReference type="Proteomes" id="UP001597349"/>
    </source>
</evidence>
<dbReference type="PANTHER" id="PTHR35894:SF1">
    <property type="entry name" value="PHOSPHORIBULOKINASE _ URIDINE KINASE FAMILY"/>
    <property type="match status" value="1"/>
</dbReference>
<keyword evidence="3" id="KW-1185">Reference proteome</keyword>
<dbReference type="Pfam" id="PF05621">
    <property type="entry name" value="TniB"/>
    <property type="match status" value="1"/>
</dbReference>
<sequence length="358" mass="40603">MTRQLADQGLRADHERAEGTLPTGWTDAMSDDDFLDTIEDRLSEKEKRVKDVLQRAKSVYVRCGRDDVAKGVLSRFVTMMLAKKNLRRDDGRILFVTGESGAGKTTLVDRMLEENPTLAPIQKSYGIIEPVISLTLMGPSTLKFLGLNILQKAGYKITRKYEQGEVWDILPEQLHLRKVLLIHIDETQHLLKLTESDRERDSVRKALKGVMNYKPWPVSFVMSGMPSITSLAKLDEQIERRARHLHLPDVVLPEERILILNVVAAMGEAAGLNPAKVLESDLPDRIAHAARYRYGRIAQVILAAIEQAASKNVDVLTRDHFALAYIEHSQARGHDEMNPFLVDDWMRLEPGLFMIEEY</sequence>